<feature type="non-terminal residue" evidence="6">
    <location>
        <position position="398"/>
    </location>
</feature>
<reference evidence="6" key="1">
    <citation type="submission" date="2021-06" db="EMBL/GenBank/DDBJ databases">
        <authorList>
            <person name="Kallberg Y."/>
            <person name="Tangrot J."/>
            <person name="Rosling A."/>
        </authorList>
    </citation>
    <scope>NUCLEOTIDE SEQUENCE</scope>
    <source>
        <strain evidence="6">IN212</strain>
    </source>
</reference>
<comment type="caution">
    <text evidence="6">The sequence shown here is derived from an EMBL/GenBank/DDBJ whole genome shotgun (WGS) entry which is preliminary data.</text>
</comment>
<dbReference type="PANTHER" id="PTHR46481:SF10">
    <property type="entry name" value="ZINC FINGER BED DOMAIN-CONTAINING PROTEIN 39"/>
    <property type="match status" value="1"/>
</dbReference>
<dbReference type="GO" id="GO:0005634">
    <property type="term" value="C:nucleus"/>
    <property type="evidence" value="ECO:0007669"/>
    <property type="project" value="UniProtKB-SubCell"/>
</dbReference>
<keyword evidence="3" id="KW-0863">Zinc-finger</keyword>
<dbReference type="SUPFAM" id="SSF53098">
    <property type="entry name" value="Ribonuclease H-like"/>
    <property type="match status" value="1"/>
</dbReference>
<proteinExistence type="predicted"/>
<dbReference type="EMBL" id="CAJVPZ010059242">
    <property type="protein sequence ID" value="CAG8788844.1"/>
    <property type="molecule type" value="Genomic_DNA"/>
</dbReference>
<evidence type="ECO:0000313" key="6">
    <source>
        <dbReference type="EMBL" id="CAG8788844.1"/>
    </source>
</evidence>
<protein>
    <submittedName>
        <fullName evidence="6">18501_t:CDS:1</fullName>
    </submittedName>
</protein>
<evidence type="ECO:0000256" key="5">
    <source>
        <dbReference type="ARBA" id="ARBA00023242"/>
    </source>
</evidence>
<dbReference type="InterPro" id="IPR012337">
    <property type="entry name" value="RNaseH-like_sf"/>
</dbReference>
<dbReference type="AlphaFoldDB" id="A0A9N9JNE3"/>
<dbReference type="Proteomes" id="UP000789396">
    <property type="component" value="Unassembled WGS sequence"/>
</dbReference>
<evidence type="ECO:0000256" key="1">
    <source>
        <dbReference type="ARBA" id="ARBA00004123"/>
    </source>
</evidence>
<comment type="subcellular location">
    <subcellularLocation>
        <location evidence="1">Nucleus</location>
    </subcellularLocation>
</comment>
<name>A0A9N9JNE3_9GLOM</name>
<evidence type="ECO:0000256" key="3">
    <source>
        <dbReference type="ARBA" id="ARBA00022771"/>
    </source>
</evidence>
<dbReference type="PANTHER" id="PTHR46481">
    <property type="entry name" value="ZINC FINGER BED DOMAIN-CONTAINING PROTEIN 4"/>
    <property type="match status" value="1"/>
</dbReference>
<evidence type="ECO:0000256" key="4">
    <source>
        <dbReference type="ARBA" id="ARBA00022833"/>
    </source>
</evidence>
<keyword evidence="2" id="KW-0479">Metal-binding</keyword>
<evidence type="ECO:0000256" key="2">
    <source>
        <dbReference type="ARBA" id="ARBA00022723"/>
    </source>
</evidence>
<evidence type="ECO:0000313" key="7">
    <source>
        <dbReference type="Proteomes" id="UP000789396"/>
    </source>
</evidence>
<dbReference type="OrthoDB" id="2427106at2759"/>
<feature type="non-terminal residue" evidence="6">
    <location>
        <position position="1"/>
    </location>
</feature>
<organism evidence="6 7">
    <name type="scientific">Racocetra fulgida</name>
    <dbReference type="NCBI Taxonomy" id="60492"/>
    <lineage>
        <taxon>Eukaryota</taxon>
        <taxon>Fungi</taxon>
        <taxon>Fungi incertae sedis</taxon>
        <taxon>Mucoromycota</taxon>
        <taxon>Glomeromycotina</taxon>
        <taxon>Glomeromycetes</taxon>
        <taxon>Diversisporales</taxon>
        <taxon>Gigasporaceae</taxon>
        <taxon>Racocetra</taxon>
    </lineage>
</organism>
<dbReference type="GO" id="GO:0008270">
    <property type="term" value="F:zinc ion binding"/>
    <property type="evidence" value="ECO:0007669"/>
    <property type="project" value="UniProtKB-KW"/>
</dbReference>
<gene>
    <name evidence="6" type="ORF">RFULGI_LOCUS16540</name>
</gene>
<keyword evidence="7" id="KW-1185">Reference proteome</keyword>
<accession>A0A9N9JNE3</accession>
<keyword evidence="5" id="KW-0539">Nucleus</keyword>
<sequence length="398" mass="45971">SLDSRFILPNSETIRNTIINAYNRTNGLIQNKIIETAEFVALTLVVWSDSYVGITCHWITSDFKLIDVVLDVINFSGTHAATELFEKLQLLLSKFGLAQEKIVSITNDNDNVKTALSQMQIEIIPCLANILKISVESGLPYTNDILNKSKKLIEILGNDTNRQKLRDIQQQIDRSIKHPLDVLKVKEDWNSIYHANRRLIILQPSIRYLFSTLNNNILDISRNDEKLKENILSDVEFDICRELDIILNLFYELTEMLKGSKYPALSFVTPAIENLKQHLSIYQPKNDVIRQIIDNILDNLKKNFGVPSTLGLYGSFFDPRFKKLLYIDSELRCQILNNLREQFTKLVEPATSNTLGSDSKMLTFFHIFIQENGQMEFDKYLELPQLPVTEDNNPLRWW</sequence>
<dbReference type="InterPro" id="IPR052035">
    <property type="entry name" value="ZnF_BED_domain_contain"/>
</dbReference>
<keyword evidence="4" id="KW-0862">Zinc</keyword>